<organism evidence="1">
    <name type="scientific">Brassica cretica</name>
    <name type="common">Mustard</name>
    <dbReference type="NCBI Taxonomy" id="69181"/>
    <lineage>
        <taxon>Eukaryota</taxon>
        <taxon>Viridiplantae</taxon>
        <taxon>Streptophyta</taxon>
        <taxon>Embryophyta</taxon>
        <taxon>Tracheophyta</taxon>
        <taxon>Spermatophyta</taxon>
        <taxon>Magnoliopsida</taxon>
        <taxon>eudicotyledons</taxon>
        <taxon>Gunneridae</taxon>
        <taxon>Pentapetalae</taxon>
        <taxon>rosids</taxon>
        <taxon>malvids</taxon>
        <taxon>Brassicales</taxon>
        <taxon>Brassicaceae</taxon>
        <taxon>Brassiceae</taxon>
        <taxon>Brassica</taxon>
    </lineage>
</organism>
<evidence type="ECO:0000313" key="1">
    <source>
        <dbReference type="EMBL" id="KAF2548000.1"/>
    </source>
</evidence>
<accession>A0A8S9GSK3</accession>
<proteinExistence type="predicted"/>
<protein>
    <submittedName>
        <fullName evidence="1">Uncharacterized protein</fullName>
    </submittedName>
</protein>
<sequence length="496" mass="57038">MHAMDYRVMLATAAGLASAAGWFRPQVGFGRRIMDLRVERLRNIKWAVLSILTEFFCMLMPPFAMQSGVGQPVLTWLAVFRKWDLWVRVKRNRWSMSRAKDVWYDFSKVFLEQVGQPVLSWLAVFRKWDLWVRVERNRWSMSRAKDVWKLVKTNLSLMKDIKCRLSDSSKGRQGGYEVGSVDKGNMLKVVRDGARYVNSELDQSKAECIAVELVGLSWSDSDKAVRLVFRENERLIGRTDPSLAMAAETSANHTRLVSAVRQRNNDGVQLELYFGIVFTIRRKDQSDLWWTGALAGTERKIKRNRRIKMVIRFSLNTQAGRKDLVDQLVSGMVAKAKLGSTIEVPFLVWQEVVGRIRMDNFNGLIVLLDKWFKEALGMDVLDQCRVNLIEQILRRTEQMVENKYKLFLGPSQKQNLRRKVLVEFQLAEESIGRTKKMLRPLQLAKDEDFNTITCMVGRVDNVSALSEKSGDQVDCQATISAREYVSALHFGIHDAT</sequence>
<comment type="caution">
    <text evidence="1">The sequence shown here is derived from an EMBL/GenBank/DDBJ whole genome shotgun (WGS) entry which is preliminary data.</text>
</comment>
<gene>
    <name evidence="1" type="ORF">F2Q70_00020031</name>
</gene>
<dbReference type="AlphaFoldDB" id="A0A8S9GSK3"/>
<reference evidence="1" key="1">
    <citation type="submission" date="2019-12" db="EMBL/GenBank/DDBJ databases">
        <title>Genome sequencing and annotation of Brassica cretica.</title>
        <authorList>
            <person name="Studholme D.J."/>
            <person name="Sarris P.F."/>
        </authorList>
    </citation>
    <scope>NUCLEOTIDE SEQUENCE</scope>
    <source>
        <strain evidence="1">PFS-102/07</strain>
        <tissue evidence="1">Leaf</tissue>
    </source>
</reference>
<name>A0A8S9GSK3_BRACR</name>
<dbReference type="EMBL" id="QGKY02001925">
    <property type="protein sequence ID" value="KAF2548000.1"/>
    <property type="molecule type" value="Genomic_DNA"/>
</dbReference>